<dbReference type="AlphaFoldDB" id="A0A7R9QSN0"/>
<dbReference type="GO" id="GO:0006893">
    <property type="term" value="P:Golgi to plasma membrane transport"/>
    <property type="evidence" value="ECO:0007669"/>
    <property type="project" value="TreeGrafter"/>
</dbReference>
<dbReference type="GO" id="GO:0005096">
    <property type="term" value="F:GTPase activator activity"/>
    <property type="evidence" value="ECO:0007669"/>
    <property type="project" value="TreeGrafter"/>
</dbReference>
<dbReference type="EMBL" id="CAJPVJ010011686">
    <property type="protein sequence ID" value="CAG2173940.1"/>
    <property type="molecule type" value="Genomic_DNA"/>
</dbReference>
<keyword evidence="2" id="KW-1185">Reference proteome</keyword>
<dbReference type="GO" id="GO:0006887">
    <property type="term" value="P:exocytosis"/>
    <property type="evidence" value="ECO:0007669"/>
    <property type="project" value="TreeGrafter"/>
</dbReference>
<dbReference type="OrthoDB" id="19944at2759"/>
<dbReference type="PANTHER" id="PTHR10241">
    <property type="entry name" value="LETHAL 2 GIANT LARVAE PROTEIN"/>
    <property type="match status" value="1"/>
</dbReference>
<proteinExistence type="predicted"/>
<dbReference type="PANTHER" id="PTHR10241:SF25">
    <property type="entry name" value="TOMOSYN, ISOFORM C"/>
    <property type="match status" value="1"/>
</dbReference>
<dbReference type="GO" id="GO:0031201">
    <property type="term" value="C:SNARE complex"/>
    <property type="evidence" value="ECO:0007669"/>
    <property type="project" value="TreeGrafter"/>
</dbReference>
<accession>A0A7R9QSN0</accession>
<sequence length="152" mass="16535">MCADSSSSGAESGVGLQENDDPFAIEQLTFCTDSRYLCIGGATSQVIGFRFSKHETHNEVPVIEIPMKYEDSEYEGSTDTEIACGMSSLLTQTSNESHDNVAQNYLLHVRSGHHKRLAGFQAEFVCLSPGVDSTTAPPYRITSLCVNSYANL</sequence>
<organism evidence="1">
    <name type="scientific">Oppiella nova</name>
    <dbReference type="NCBI Taxonomy" id="334625"/>
    <lineage>
        <taxon>Eukaryota</taxon>
        <taxon>Metazoa</taxon>
        <taxon>Ecdysozoa</taxon>
        <taxon>Arthropoda</taxon>
        <taxon>Chelicerata</taxon>
        <taxon>Arachnida</taxon>
        <taxon>Acari</taxon>
        <taxon>Acariformes</taxon>
        <taxon>Sarcoptiformes</taxon>
        <taxon>Oribatida</taxon>
        <taxon>Brachypylina</taxon>
        <taxon>Oppioidea</taxon>
        <taxon>Oppiidae</taxon>
        <taxon>Oppiella</taxon>
    </lineage>
</organism>
<dbReference type="EMBL" id="OC926511">
    <property type="protein sequence ID" value="CAD7656753.1"/>
    <property type="molecule type" value="Genomic_DNA"/>
</dbReference>
<reference evidence="1" key="1">
    <citation type="submission" date="2020-11" db="EMBL/GenBank/DDBJ databases">
        <authorList>
            <person name="Tran Van P."/>
        </authorList>
    </citation>
    <scope>NUCLEOTIDE SEQUENCE</scope>
</reference>
<dbReference type="GO" id="GO:0005886">
    <property type="term" value="C:plasma membrane"/>
    <property type="evidence" value="ECO:0007669"/>
    <property type="project" value="TreeGrafter"/>
</dbReference>
<gene>
    <name evidence="1" type="ORF">ONB1V03_LOCUS13389</name>
</gene>
<dbReference type="GO" id="GO:0019905">
    <property type="term" value="F:syntaxin binding"/>
    <property type="evidence" value="ECO:0007669"/>
    <property type="project" value="TreeGrafter"/>
</dbReference>
<dbReference type="GO" id="GO:0045159">
    <property type="term" value="F:myosin II binding"/>
    <property type="evidence" value="ECO:0007669"/>
    <property type="project" value="TreeGrafter"/>
</dbReference>
<evidence type="ECO:0000313" key="1">
    <source>
        <dbReference type="EMBL" id="CAD7656753.1"/>
    </source>
</evidence>
<protein>
    <submittedName>
        <fullName evidence="1">Uncharacterized protein</fullName>
    </submittedName>
</protein>
<name>A0A7R9QSN0_9ACAR</name>
<evidence type="ECO:0000313" key="2">
    <source>
        <dbReference type="Proteomes" id="UP000728032"/>
    </source>
</evidence>
<dbReference type="Proteomes" id="UP000728032">
    <property type="component" value="Unassembled WGS sequence"/>
</dbReference>